<keyword evidence="4" id="KW-1185">Reference proteome</keyword>
<dbReference type="Proteomes" id="UP000000493">
    <property type="component" value="Chromosome"/>
</dbReference>
<evidence type="ECO:0000256" key="1">
    <source>
        <dbReference type="SAM" id="SignalP"/>
    </source>
</evidence>
<keyword evidence="1" id="KW-0732">Signal</keyword>
<dbReference type="AlphaFoldDB" id="A0A7U4E8G8"/>
<evidence type="ECO:0000313" key="4">
    <source>
        <dbReference type="Proteomes" id="UP000000493"/>
    </source>
</evidence>
<proteinExistence type="predicted"/>
<protein>
    <recommendedName>
        <fullName evidence="2">Choice-of-anchor A domain-containing protein</fullName>
    </recommendedName>
</protein>
<evidence type="ECO:0000313" key="3">
    <source>
        <dbReference type="EMBL" id="AEI51686.1"/>
    </source>
</evidence>
<dbReference type="RefSeq" id="WP_013930954.1">
    <property type="nucleotide sequence ID" value="NC_015703.1"/>
</dbReference>
<gene>
    <name evidence="3" type="ordered locus">Runsl_5395</name>
</gene>
<organism evidence="3 4">
    <name type="scientific">Runella slithyformis (strain ATCC 29530 / DSM 19594 / LMG 11500 / NCIMB 11436 / LSU 4)</name>
    <dbReference type="NCBI Taxonomy" id="761193"/>
    <lineage>
        <taxon>Bacteria</taxon>
        <taxon>Pseudomonadati</taxon>
        <taxon>Bacteroidota</taxon>
        <taxon>Cytophagia</taxon>
        <taxon>Cytophagales</taxon>
        <taxon>Spirosomataceae</taxon>
        <taxon>Runella</taxon>
    </lineage>
</organism>
<dbReference type="InterPro" id="IPR026588">
    <property type="entry name" value="Choice_anch_A"/>
</dbReference>
<dbReference type="EMBL" id="CP002859">
    <property type="protein sequence ID" value="AEI51686.1"/>
    <property type="molecule type" value="Genomic_DNA"/>
</dbReference>
<dbReference type="NCBIfam" id="TIGR04215">
    <property type="entry name" value="choice_anch_A"/>
    <property type="match status" value="1"/>
</dbReference>
<feature type="chain" id="PRO_5031567842" description="Choice-of-anchor A domain-containing protein" evidence="1">
    <location>
        <begin position="30"/>
        <end position="560"/>
    </location>
</feature>
<dbReference type="KEGG" id="rsi:Runsl_5395"/>
<reference evidence="4" key="1">
    <citation type="submission" date="2011-06" db="EMBL/GenBank/DDBJ databases">
        <title>The complete genome of chromosome of Runella slithyformis DSM 19594.</title>
        <authorList>
            <consortium name="US DOE Joint Genome Institute (JGI-PGF)"/>
            <person name="Lucas S."/>
            <person name="Han J."/>
            <person name="Lapidus A."/>
            <person name="Bruce D."/>
            <person name="Goodwin L."/>
            <person name="Pitluck S."/>
            <person name="Peters L."/>
            <person name="Kyrpides N."/>
            <person name="Mavromatis K."/>
            <person name="Ivanova N."/>
            <person name="Ovchinnikova G."/>
            <person name="Zhang X."/>
            <person name="Misra M."/>
            <person name="Detter J.C."/>
            <person name="Tapia R."/>
            <person name="Han C."/>
            <person name="Land M."/>
            <person name="Hauser L."/>
            <person name="Markowitz V."/>
            <person name="Cheng J.-F."/>
            <person name="Hugenholtz P."/>
            <person name="Woyke T."/>
            <person name="Wu D."/>
            <person name="Tindall B."/>
            <person name="Faehrich R."/>
            <person name="Brambilla E."/>
            <person name="Klenk H.-P."/>
            <person name="Eisen J.A."/>
        </authorList>
    </citation>
    <scope>NUCLEOTIDE SEQUENCE [LARGE SCALE GENOMIC DNA]</scope>
    <source>
        <strain evidence="4">ATCC 29530 / DSM 19594 / LMG 11500 / NCIMB 11436 / LSU 4</strain>
    </source>
</reference>
<sequence>MQYSLSIPKAFRKKGLLPLLPFFFLAVYAFSPTSAQTQNCGLVFKLVRCVGGNCPPPTSATSAGNNNEVSDLSGYPTNTTYLPLPFSWPVNMVRGYDQTFNVIVGGNFRIMGRSQSVPSEIEGRLAVRGNFILDDSTAPYNSCYGIGTSRGSTYIIDSKNFPALLIGGAIKGSTNSFGVGGTGIAIGGTHVNNLPNFIPVTDSPGKAGTGINIDSCLSDITAKSLYWATLTATGTLSVDTLIGNNSSTIQVFNVPARKKFGFIDIPAGASVIVNVSGTTLSNVQLPAVNAVTPPAAGSPSLFRLLFNFHQATNVTFTDTFYGSAIIPAGNVTLSVGNFDGRLVIGGNLTHKSSGEEVHNHPFAGEFPCPPPCLKTNLDVSALTCAPHKQSYSVTFTLTQKNGTLKANAGALSGSNNGLYTVSNIPPMVGLKITDSLTSVCKFDIALTAPPFCHCVPSTPVGVSPSVLVCKGDTLPGDTAADRYTNVTGGFLPASATISYKPAGIAGVSDTFYEETHGTTLLYEGVIDPKTPITVTVQNCDSLINLKLKKSISTKMVQLYH</sequence>
<accession>A0A7U4E8G8</accession>
<dbReference type="Pfam" id="PF20597">
    <property type="entry name" value="pAdhesive_15"/>
    <property type="match status" value="1"/>
</dbReference>
<reference evidence="3 4" key="2">
    <citation type="journal article" date="2012" name="Stand. Genomic Sci.">
        <title>Complete genome sequence of the aquatic bacterium Runella slithyformis type strain (LSU 4(T)).</title>
        <authorList>
            <person name="Copeland A."/>
            <person name="Zhang X."/>
            <person name="Misra M."/>
            <person name="Lapidus A."/>
            <person name="Nolan M."/>
            <person name="Lucas S."/>
            <person name="Deshpande S."/>
            <person name="Cheng J.F."/>
            <person name="Tapia R."/>
            <person name="Goodwin L.A."/>
            <person name="Pitluck S."/>
            <person name="Liolios K."/>
            <person name="Pagani I."/>
            <person name="Ivanova N."/>
            <person name="Mikhailova N."/>
            <person name="Pati A."/>
            <person name="Chen A."/>
            <person name="Palaniappan K."/>
            <person name="Land M."/>
            <person name="Hauser L."/>
            <person name="Pan C."/>
            <person name="Jeffries C.D."/>
            <person name="Detter J.C."/>
            <person name="Brambilla E.M."/>
            <person name="Rohde M."/>
            <person name="Djao O.D."/>
            <person name="Goker M."/>
            <person name="Sikorski J."/>
            <person name="Tindall B.J."/>
            <person name="Woyke T."/>
            <person name="Bristow J."/>
            <person name="Eisen J.A."/>
            <person name="Markowitz V."/>
            <person name="Hugenholtz P."/>
            <person name="Kyrpides N.C."/>
            <person name="Klenk H.P."/>
            <person name="Mavromatis K."/>
        </authorList>
    </citation>
    <scope>NUCLEOTIDE SEQUENCE [LARGE SCALE GENOMIC DNA]</scope>
    <source>
        <strain evidence="4">ATCC 29530 / DSM 19594 / LMG 11500 / NCIMB 11436 / LSU 4</strain>
    </source>
</reference>
<feature type="signal peptide" evidence="1">
    <location>
        <begin position="1"/>
        <end position="29"/>
    </location>
</feature>
<feature type="domain" description="Choice-of-anchor A" evidence="2">
    <location>
        <begin position="98"/>
        <end position="359"/>
    </location>
</feature>
<evidence type="ECO:0000259" key="2">
    <source>
        <dbReference type="Pfam" id="PF20597"/>
    </source>
</evidence>
<name>A0A7U4E8G8_RUNSL</name>